<dbReference type="Proteomes" id="UP001524944">
    <property type="component" value="Unassembled WGS sequence"/>
</dbReference>
<dbReference type="Gene3D" id="3.30.457.10">
    <property type="entry name" value="Copper amine oxidase-like, N-terminal domain"/>
    <property type="match status" value="1"/>
</dbReference>
<dbReference type="SMART" id="SM00089">
    <property type="entry name" value="PKD"/>
    <property type="match status" value="3"/>
</dbReference>
<gene>
    <name evidence="2" type="ORF">NVS47_08775</name>
</gene>
<comment type="caution">
    <text evidence="2">The sequence shown here is derived from an EMBL/GenBank/DDBJ whole genome shotgun (WGS) entry which is preliminary data.</text>
</comment>
<name>A0ABT1Y6R8_9FIRM</name>
<proteinExistence type="predicted"/>
<dbReference type="SUPFAM" id="SSF49299">
    <property type="entry name" value="PKD domain"/>
    <property type="match status" value="3"/>
</dbReference>
<dbReference type="InterPro" id="IPR036582">
    <property type="entry name" value="Mao_N_sf"/>
</dbReference>
<accession>A0ABT1Y6R8</accession>
<dbReference type="InterPro" id="IPR013783">
    <property type="entry name" value="Ig-like_fold"/>
</dbReference>
<protein>
    <submittedName>
        <fullName evidence="2">Stalk domain-containing protein</fullName>
    </submittedName>
</protein>
<dbReference type="Gene3D" id="2.60.40.10">
    <property type="entry name" value="Immunoglobulins"/>
    <property type="match status" value="2"/>
</dbReference>
<evidence type="ECO:0000313" key="3">
    <source>
        <dbReference type="Proteomes" id="UP001524944"/>
    </source>
</evidence>
<sequence>MKKFGFAGLVIFLWCSVLGGGVLATGSIPASISLTVNDRLAYLDQRPVMLDVPALVEQGVTLVPMRFVGEALGSTVHWSPENRRITMKQGVSQVILEVGKTTAQVDGEDQGLIVPPKIKDGRTLVPLRFIAQAFGCQVDYENQTKKITISRPNNPPQSNFTVNKTVADVGEEIVYQDLSTDPDGDAIVDRLWMNQKQYFYDPGIYVVSLKVKDSRGTWSEWFEQTIEIIGEPNTKPVALFSTDRTKVYVDEPILYTDESFDPDGDEIVEWNWQNKKDSFAIPGTYYVSLEVKDRRGGWSSKYLQVIEVLEKPNVPPVAKFSLQSTTIDQGVTIAFTDESFDPDGDGVTEVQWTGKQRAYFKAGKVPVTLKVKDGRGKWSEPFTVELNVTDKVVMTELEYNLHYPLSGEIVNLNGINPLNFPVVKPVAKSFDDTVLIISNSPETVKESGILYQDTVCGSVRLIYSHKNVSSGKKKVYILAENPGMKNTVITVNKKGTGGPSTDDLAIGKNGVARFLSSNLKDSYTLAPGQVIVLDGSGAGGILATNQSIYAMMDLTTTENVKFTFVMVDAGSDVLTTCAGLPILERDVHQRGTFFGANRTYQLDVTGDQPVRFSLADSNSDYHLGGMDAITGQQVINKGNYGLMYKLVINAGSRMGLLTNPRGGLFMGAGMLPDGSVYGLPNTGFVSNGTQAVMNLVMNQYDQSEFLFTPPVSSYMPVMFLFVPY</sequence>
<keyword evidence="3" id="KW-1185">Reference proteome</keyword>
<dbReference type="EMBL" id="JANPWE010000003">
    <property type="protein sequence ID" value="MCR6545604.1"/>
    <property type="molecule type" value="Genomic_DNA"/>
</dbReference>
<organism evidence="2 3">
    <name type="scientific">Dehalobacterium formicoaceticum</name>
    <dbReference type="NCBI Taxonomy" id="51515"/>
    <lineage>
        <taxon>Bacteria</taxon>
        <taxon>Bacillati</taxon>
        <taxon>Bacillota</taxon>
        <taxon>Clostridia</taxon>
        <taxon>Eubacteriales</taxon>
        <taxon>Peptococcaceae</taxon>
        <taxon>Dehalobacterium</taxon>
    </lineage>
</organism>
<feature type="domain" description="PKD/Chitinase" evidence="1">
    <location>
        <begin position="157"/>
        <end position="231"/>
    </location>
</feature>
<dbReference type="InterPro" id="IPR012854">
    <property type="entry name" value="Cu_amine_oxidase-like_N"/>
</dbReference>
<dbReference type="InterPro" id="IPR035986">
    <property type="entry name" value="PKD_dom_sf"/>
</dbReference>
<reference evidence="2 3" key="1">
    <citation type="submission" date="2022-08" db="EMBL/GenBank/DDBJ databases">
        <title>Proteogenomics of the novel Dehalobacterium formicoaceticum strain EZ94 highlights a key role of methyltransferases during anaerobic dichloromethane degradation.</title>
        <authorList>
            <person name="Wasmund K."/>
        </authorList>
    </citation>
    <scope>NUCLEOTIDE SEQUENCE [LARGE SCALE GENOMIC DNA]</scope>
    <source>
        <strain evidence="2 3">EZ94</strain>
    </source>
</reference>
<evidence type="ECO:0000259" key="1">
    <source>
        <dbReference type="SMART" id="SM00089"/>
    </source>
</evidence>
<feature type="domain" description="PKD/Chitinase" evidence="1">
    <location>
        <begin position="237"/>
        <end position="310"/>
    </location>
</feature>
<dbReference type="RefSeq" id="WP_257913219.1">
    <property type="nucleotide sequence ID" value="NZ_JANPWE010000003.1"/>
</dbReference>
<dbReference type="SUPFAM" id="SSF55383">
    <property type="entry name" value="Copper amine oxidase, domain N"/>
    <property type="match status" value="1"/>
</dbReference>
<dbReference type="Pfam" id="PF07833">
    <property type="entry name" value="Cu_amine_oxidN1"/>
    <property type="match status" value="1"/>
</dbReference>
<feature type="domain" description="PKD/Chitinase" evidence="1">
    <location>
        <begin position="317"/>
        <end position="389"/>
    </location>
</feature>
<evidence type="ECO:0000313" key="2">
    <source>
        <dbReference type="EMBL" id="MCR6545604.1"/>
    </source>
</evidence>
<dbReference type="InterPro" id="IPR022409">
    <property type="entry name" value="PKD/Chitinase_dom"/>
</dbReference>